<feature type="signal peptide" evidence="1">
    <location>
        <begin position="1"/>
        <end position="17"/>
    </location>
</feature>
<evidence type="ECO:0000313" key="2">
    <source>
        <dbReference type="EMBL" id="KAJ0188754.1"/>
    </source>
</evidence>
<sequence>MLCVVLHYFYVIYAVHGCRVGTEGFLELEPEAVEVPNVQVQQVRAISYILKRIRRRKSERILKIKLGKTVGGVDDPGNSKGKALIID</sequence>
<feature type="chain" id="PRO_5040339752" evidence="1">
    <location>
        <begin position="18"/>
        <end position="87"/>
    </location>
</feature>
<dbReference type="EMBL" id="NBSK02000009">
    <property type="protein sequence ID" value="KAJ0188754.1"/>
    <property type="molecule type" value="Genomic_DNA"/>
</dbReference>
<protein>
    <submittedName>
        <fullName evidence="2">Uncharacterized protein</fullName>
    </submittedName>
</protein>
<gene>
    <name evidence="2" type="ORF">LSAT_V11C900483400</name>
</gene>
<evidence type="ECO:0000256" key="1">
    <source>
        <dbReference type="SAM" id="SignalP"/>
    </source>
</evidence>
<keyword evidence="3" id="KW-1185">Reference proteome</keyword>
<keyword evidence="1" id="KW-0732">Signal</keyword>
<accession>A0A9R1WW54</accession>
<reference evidence="2 3" key="1">
    <citation type="journal article" date="2017" name="Nat. Commun.">
        <title>Genome assembly with in vitro proximity ligation data and whole-genome triplication in lettuce.</title>
        <authorList>
            <person name="Reyes-Chin-Wo S."/>
            <person name="Wang Z."/>
            <person name="Yang X."/>
            <person name="Kozik A."/>
            <person name="Arikit S."/>
            <person name="Song C."/>
            <person name="Xia L."/>
            <person name="Froenicke L."/>
            <person name="Lavelle D.O."/>
            <person name="Truco M.J."/>
            <person name="Xia R."/>
            <person name="Zhu S."/>
            <person name="Xu C."/>
            <person name="Xu H."/>
            <person name="Xu X."/>
            <person name="Cox K."/>
            <person name="Korf I."/>
            <person name="Meyers B.C."/>
            <person name="Michelmore R.W."/>
        </authorList>
    </citation>
    <scope>NUCLEOTIDE SEQUENCE [LARGE SCALE GENOMIC DNA]</scope>
    <source>
        <strain evidence="3">cv. Salinas</strain>
        <tissue evidence="2">Seedlings</tissue>
    </source>
</reference>
<proteinExistence type="predicted"/>
<organism evidence="2 3">
    <name type="scientific">Lactuca sativa</name>
    <name type="common">Garden lettuce</name>
    <dbReference type="NCBI Taxonomy" id="4236"/>
    <lineage>
        <taxon>Eukaryota</taxon>
        <taxon>Viridiplantae</taxon>
        <taxon>Streptophyta</taxon>
        <taxon>Embryophyta</taxon>
        <taxon>Tracheophyta</taxon>
        <taxon>Spermatophyta</taxon>
        <taxon>Magnoliopsida</taxon>
        <taxon>eudicotyledons</taxon>
        <taxon>Gunneridae</taxon>
        <taxon>Pentapetalae</taxon>
        <taxon>asterids</taxon>
        <taxon>campanulids</taxon>
        <taxon>Asterales</taxon>
        <taxon>Asteraceae</taxon>
        <taxon>Cichorioideae</taxon>
        <taxon>Cichorieae</taxon>
        <taxon>Lactucinae</taxon>
        <taxon>Lactuca</taxon>
    </lineage>
</organism>
<evidence type="ECO:0000313" key="3">
    <source>
        <dbReference type="Proteomes" id="UP000235145"/>
    </source>
</evidence>
<comment type="caution">
    <text evidence="2">The sequence shown here is derived from an EMBL/GenBank/DDBJ whole genome shotgun (WGS) entry which is preliminary data.</text>
</comment>
<dbReference type="Proteomes" id="UP000235145">
    <property type="component" value="Unassembled WGS sequence"/>
</dbReference>
<name>A0A9R1WW54_LACSA</name>
<dbReference type="AlphaFoldDB" id="A0A9R1WW54"/>